<dbReference type="PANTHER" id="PTHR30514:SF18">
    <property type="entry name" value="RPIR-FAMILY TRANSCRIPTIONAL REGULATOR"/>
    <property type="match status" value="1"/>
</dbReference>
<reference evidence="6 7" key="1">
    <citation type="submission" date="2024-06" db="EMBL/GenBank/DDBJ databases">
        <authorList>
            <person name="Kim D.-U."/>
        </authorList>
    </citation>
    <scope>NUCLEOTIDE SEQUENCE [LARGE SCALE GENOMIC DNA]</scope>
    <source>
        <strain evidence="6 7">KACC15460</strain>
    </source>
</reference>
<dbReference type="PROSITE" id="PS51464">
    <property type="entry name" value="SIS"/>
    <property type="match status" value="1"/>
</dbReference>
<dbReference type="InterPro" id="IPR000281">
    <property type="entry name" value="HTH_RpiR"/>
</dbReference>
<evidence type="ECO:0000313" key="7">
    <source>
        <dbReference type="Proteomes" id="UP001548832"/>
    </source>
</evidence>
<dbReference type="InterPro" id="IPR001347">
    <property type="entry name" value="SIS_dom"/>
</dbReference>
<dbReference type="Gene3D" id="3.40.50.10490">
    <property type="entry name" value="Glucose-6-phosphate isomerase like protein, domain 1"/>
    <property type="match status" value="1"/>
</dbReference>
<evidence type="ECO:0000313" key="6">
    <source>
        <dbReference type="EMBL" id="MET2827986.1"/>
    </source>
</evidence>
<dbReference type="RefSeq" id="WP_227348610.1">
    <property type="nucleotide sequence ID" value="NZ_JBEWSZ010000001.1"/>
</dbReference>
<dbReference type="InterPro" id="IPR035472">
    <property type="entry name" value="RpiR-like_SIS"/>
</dbReference>
<dbReference type="InterPro" id="IPR046348">
    <property type="entry name" value="SIS_dom_sf"/>
</dbReference>
<dbReference type="PROSITE" id="PS51071">
    <property type="entry name" value="HTH_RPIR"/>
    <property type="match status" value="1"/>
</dbReference>
<evidence type="ECO:0000259" key="5">
    <source>
        <dbReference type="PROSITE" id="PS51464"/>
    </source>
</evidence>
<evidence type="ECO:0000259" key="4">
    <source>
        <dbReference type="PROSITE" id="PS51071"/>
    </source>
</evidence>
<keyword evidence="7" id="KW-1185">Reference proteome</keyword>
<keyword evidence="2" id="KW-0238">DNA-binding</keyword>
<dbReference type="Gene3D" id="1.10.10.10">
    <property type="entry name" value="Winged helix-like DNA-binding domain superfamily/Winged helix DNA-binding domain"/>
    <property type="match status" value="1"/>
</dbReference>
<name>A0ABV2DD91_9HYPH</name>
<evidence type="ECO:0000256" key="2">
    <source>
        <dbReference type="ARBA" id="ARBA00023125"/>
    </source>
</evidence>
<organism evidence="6 7">
    <name type="scientific">Mesorhizobium shangrilense</name>
    <dbReference type="NCBI Taxonomy" id="460060"/>
    <lineage>
        <taxon>Bacteria</taxon>
        <taxon>Pseudomonadati</taxon>
        <taxon>Pseudomonadota</taxon>
        <taxon>Alphaproteobacteria</taxon>
        <taxon>Hyphomicrobiales</taxon>
        <taxon>Phyllobacteriaceae</taxon>
        <taxon>Mesorhizobium</taxon>
    </lineage>
</organism>
<proteinExistence type="predicted"/>
<keyword evidence="3" id="KW-0804">Transcription</keyword>
<sequence length="283" mass="31025">MASEQRATDDYGSLVAALSEGKSKLSKRLQQVAQFFLNNPEDVAIYTIVEIARQAGTHPSTISRFAKEMGFDGFSGLQNVFRQRLVGPKMTYSDRMKALSEGPGKPLSADLELDDPHVVFDTFVLAAMDALLRVREDIDAATLRGFVEVLRQSGAVHIAAARGAFGVGTYSYYGFSRVGKRAHLIDNMGAMREQQLAAMAPDDVLFVLTFDDYTPETVELAKAAHKKGRKLLVITDNELSPVAKLGTHTLYVKEARLGHFRSQVPAMVLCQSIIVSLGSLIDR</sequence>
<keyword evidence="1" id="KW-0805">Transcription regulation</keyword>
<protein>
    <submittedName>
        <fullName evidence="6">MurR/RpiR family transcriptional regulator</fullName>
    </submittedName>
</protein>
<dbReference type="CDD" id="cd05013">
    <property type="entry name" value="SIS_RpiR"/>
    <property type="match status" value="1"/>
</dbReference>
<dbReference type="InterPro" id="IPR047640">
    <property type="entry name" value="RpiR-like"/>
</dbReference>
<feature type="domain" description="SIS" evidence="5">
    <location>
        <begin position="146"/>
        <end position="283"/>
    </location>
</feature>
<dbReference type="SUPFAM" id="SSF46689">
    <property type="entry name" value="Homeodomain-like"/>
    <property type="match status" value="1"/>
</dbReference>
<feature type="domain" description="HTH rpiR-type" evidence="4">
    <location>
        <begin position="12"/>
        <end position="88"/>
    </location>
</feature>
<dbReference type="Pfam" id="PF01380">
    <property type="entry name" value="SIS"/>
    <property type="match status" value="1"/>
</dbReference>
<dbReference type="InterPro" id="IPR009057">
    <property type="entry name" value="Homeodomain-like_sf"/>
</dbReference>
<evidence type="ECO:0000256" key="3">
    <source>
        <dbReference type="ARBA" id="ARBA00023163"/>
    </source>
</evidence>
<gene>
    <name evidence="6" type="ORF">ABVQ20_13465</name>
</gene>
<accession>A0ABV2DD91</accession>
<dbReference type="Pfam" id="PF01418">
    <property type="entry name" value="HTH_6"/>
    <property type="match status" value="1"/>
</dbReference>
<evidence type="ECO:0000256" key="1">
    <source>
        <dbReference type="ARBA" id="ARBA00023015"/>
    </source>
</evidence>
<dbReference type="InterPro" id="IPR036388">
    <property type="entry name" value="WH-like_DNA-bd_sf"/>
</dbReference>
<dbReference type="Proteomes" id="UP001548832">
    <property type="component" value="Unassembled WGS sequence"/>
</dbReference>
<comment type="caution">
    <text evidence="6">The sequence shown here is derived from an EMBL/GenBank/DDBJ whole genome shotgun (WGS) entry which is preliminary data.</text>
</comment>
<dbReference type="PANTHER" id="PTHR30514">
    <property type="entry name" value="GLUCOKINASE"/>
    <property type="match status" value="1"/>
</dbReference>
<dbReference type="EMBL" id="JBEWSZ010000001">
    <property type="protein sequence ID" value="MET2827986.1"/>
    <property type="molecule type" value="Genomic_DNA"/>
</dbReference>
<dbReference type="SUPFAM" id="SSF53697">
    <property type="entry name" value="SIS domain"/>
    <property type="match status" value="1"/>
</dbReference>